<reference evidence="2" key="1">
    <citation type="journal article" date="2015" name="Proc. Natl. Acad. Sci. U.S.A.">
        <title>Genome sequencing of adzuki bean (Vigna angularis) provides insight into high starch and low fat accumulation and domestication.</title>
        <authorList>
            <person name="Yang K."/>
            <person name="Tian Z."/>
            <person name="Chen C."/>
            <person name="Luo L."/>
            <person name="Zhao B."/>
            <person name="Wang Z."/>
            <person name="Yu L."/>
            <person name="Li Y."/>
            <person name="Sun Y."/>
            <person name="Li W."/>
            <person name="Chen Y."/>
            <person name="Li Y."/>
            <person name="Zhang Y."/>
            <person name="Ai D."/>
            <person name="Zhao J."/>
            <person name="Shang C."/>
            <person name="Ma Y."/>
            <person name="Wu B."/>
            <person name="Wang M."/>
            <person name="Gao L."/>
            <person name="Sun D."/>
            <person name="Zhang P."/>
            <person name="Guo F."/>
            <person name="Wang W."/>
            <person name="Li Y."/>
            <person name="Wang J."/>
            <person name="Varshney R.K."/>
            <person name="Wang J."/>
            <person name="Ling H.Q."/>
            <person name="Wan P."/>
        </authorList>
    </citation>
    <scope>NUCLEOTIDE SEQUENCE</scope>
    <source>
        <strain evidence="2">cv. Jingnong 6</strain>
    </source>
</reference>
<name>A0A0L9TKY0_PHAAN</name>
<organism evidence="1 2">
    <name type="scientific">Phaseolus angularis</name>
    <name type="common">Azuki bean</name>
    <name type="synonym">Vigna angularis</name>
    <dbReference type="NCBI Taxonomy" id="3914"/>
    <lineage>
        <taxon>Eukaryota</taxon>
        <taxon>Viridiplantae</taxon>
        <taxon>Streptophyta</taxon>
        <taxon>Embryophyta</taxon>
        <taxon>Tracheophyta</taxon>
        <taxon>Spermatophyta</taxon>
        <taxon>Magnoliopsida</taxon>
        <taxon>eudicotyledons</taxon>
        <taxon>Gunneridae</taxon>
        <taxon>Pentapetalae</taxon>
        <taxon>rosids</taxon>
        <taxon>fabids</taxon>
        <taxon>Fabales</taxon>
        <taxon>Fabaceae</taxon>
        <taxon>Papilionoideae</taxon>
        <taxon>50 kb inversion clade</taxon>
        <taxon>NPAAA clade</taxon>
        <taxon>indigoferoid/millettioid clade</taxon>
        <taxon>Phaseoleae</taxon>
        <taxon>Vigna</taxon>
    </lineage>
</organism>
<protein>
    <submittedName>
        <fullName evidence="1">Uncharacterized protein</fullName>
    </submittedName>
</protein>
<dbReference type="AlphaFoldDB" id="A0A0L9TKY0"/>
<dbReference type="Proteomes" id="UP000053144">
    <property type="component" value="Chromosome 1"/>
</dbReference>
<evidence type="ECO:0000313" key="2">
    <source>
        <dbReference type="Proteomes" id="UP000053144"/>
    </source>
</evidence>
<dbReference type="Gramene" id="KOM31205">
    <property type="protein sequence ID" value="KOM31205"/>
    <property type="gene ID" value="LR48_Vigan01g076000"/>
</dbReference>
<evidence type="ECO:0000313" key="1">
    <source>
        <dbReference type="EMBL" id="KOM31205.1"/>
    </source>
</evidence>
<dbReference type="EMBL" id="CM003371">
    <property type="protein sequence ID" value="KOM31205.1"/>
    <property type="molecule type" value="Genomic_DNA"/>
</dbReference>
<gene>
    <name evidence="1" type="ORF">LR48_Vigan01g076000</name>
</gene>
<accession>A0A0L9TKY0</accession>
<proteinExistence type="predicted"/>
<sequence length="65" mass="7043">MALLSTTTIVNATTDTVADALRVSDGFNLVQHLEIGEVVHKDLVHHDHHDAVVPEPDALHLRAEG</sequence>